<keyword evidence="3" id="KW-1185">Reference proteome</keyword>
<gene>
    <name evidence="2" type="ORF">J2S42_003027</name>
</gene>
<dbReference type="InterPro" id="IPR007278">
    <property type="entry name" value="DUF397"/>
</dbReference>
<evidence type="ECO:0000313" key="3">
    <source>
        <dbReference type="Proteomes" id="UP001240236"/>
    </source>
</evidence>
<feature type="domain" description="DUF397" evidence="1">
    <location>
        <begin position="4"/>
        <end position="57"/>
    </location>
</feature>
<reference evidence="2 3" key="1">
    <citation type="submission" date="2023-07" db="EMBL/GenBank/DDBJ databases">
        <title>Sequencing the genomes of 1000 actinobacteria strains.</title>
        <authorList>
            <person name="Klenk H.-P."/>
        </authorList>
    </citation>
    <scope>NUCLEOTIDE SEQUENCE [LARGE SCALE GENOMIC DNA]</scope>
    <source>
        <strain evidence="2 3">DSM 44709</strain>
    </source>
</reference>
<dbReference type="RefSeq" id="WP_307239625.1">
    <property type="nucleotide sequence ID" value="NZ_JAUSUZ010000001.1"/>
</dbReference>
<accession>A0AAE3VY41</accession>
<dbReference type="Proteomes" id="UP001240236">
    <property type="component" value="Unassembled WGS sequence"/>
</dbReference>
<dbReference type="AlphaFoldDB" id="A0AAE3VY41"/>
<dbReference type="Pfam" id="PF04149">
    <property type="entry name" value="DUF397"/>
    <property type="match status" value="1"/>
</dbReference>
<evidence type="ECO:0000259" key="1">
    <source>
        <dbReference type="Pfam" id="PF04149"/>
    </source>
</evidence>
<proteinExistence type="predicted"/>
<protein>
    <recommendedName>
        <fullName evidence="1">DUF397 domain-containing protein</fullName>
    </recommendedName>
</protein>
<dbReference type="EMBL" id="JAUSUZ010000001">
    <property type="protein sequence ID" value="MDQ0366358.1"/>
    <property type="molecule type" value="Genomic_DNA"/>
</dbReference>
<sequence>MDHLTWKKSTRSSPNGGHCVEVATASSDHVLIRDSKAVRGPLLRISSPSWKAFIQTLTHQANT</sequence>
<comment type="caution">
    <text evidence="2">The sequence shown here is derived from an EMBL/GenBank/DDBJ whole genome shotgun (WGS) entry which is preliminary data.</text>
</comment>
<name>A0AAE3VY41_9ACTN</name>
<organism evidence="2 3">
    <name type="scientific">Catenuloplanes indicus</name>
    <dbReference type="NCBI Taxonomy" id="137267"/>
    <lineage>
        <taxon>Bacteria</taxon>
        <taxon>Bacillati</taxon>
        <taxon>Actinomycetota</taxon>
        <taxon>Actinomycetes</taxon>
        <taxon>Micromonosporales</taxon>
        <taxon>Micromonosporaceae</taxon>
        <taxon>Catenuloplanes</taxon>
    </lineage>
</organism>
<evidence type="ECO:0000313" key="2">
    <source>
        <dbReference type="EMBL" id="MDQ0366358.1"/>
    </source>
</evidence>